<sequence length="209" mass="22989">MRISNDIWTVYGIISPRQDTCLTTATSTTTALPNECNPYRSSVTATTPPNPNSKPSPTTLALSISLSTILILVILLTIGICYIRRKRRIEGMRCAIVEVESGNSRKGSVEKTSGNDELVNEEKTRRSRMSSGAINEEGIYGEAVAGRSGGEDGKGKVGVEEDEEEQWMVFESRVSIVVVDEEEVDGYEGDEEDYGERGRNGFSLRRREG</sequence>
<dbReference type="AlphaFoldDB" id="A0A9W4U3Q6"/>
<comment type="caution">
    <text evidence="3">The sequence shown here is derived from an EMBL/GenBank/DDBJ whole genome shotgun (WGS) entry which is preliminary data.</text>
</comment>
<proteinExistence type="predicted"/>
<keyword evidence="2" id="KW-0812">Transmembrane</keyword>
<evidence type="ECO:0000313" key="4">
    <source>
        <dbReference type="Proteomes" id="UP001152607"/>
    </source>
</evidence>
<feature type="compositionally biased region" description="Basic and acidic residues" evidence="1">
    <location>
        <begin position="149"/>
        <end position="159"/>
    </location>
</feature>
<keyword evidence="4" id="KW-1185">Reference proteome</keyword>
<feature type="region of interest" description="Disordered" evidence="1">
    <location>
        <begin position="182"/>
        <end position="209"/>
    </location>
</feature>
<dbReference type="Proteomes" id="UP001152607">
    <property type="component" value="Unassembled WGS sequence"/>
</dbReference>
<evidence type="ECO:0008006" key="5">
    <source>
        <dbReference type="Google" id="ProtNLM"/>
    </source>
</evidence>
<feature type="region of interest" description="Disordered" evidence="1">
    <location>
        <begin position="36"/>
        <end position="58"/>
    </location>
</feature>
<protein>
    <recommendedName>
        <fullName evidence="5">Transmembrane protein</fullName>
    </recommendedName>
</protein>
<evidence type="ECO:0000256" key="1">
    <source>
        <dbReference type="SAM" id="MobiDB-lite"/>
    </source>
</evidence>
<organism evidence="3 4">
    <name type="scientific">Periconia digitata</name>
    <dbReference type="NCBI Taxonomy" id="1303443"/>
    <lineage>
        <taxon>Eukaryota</taxon>
        <taxon>Fungi</taxon>
        <taxon>Dikarya</taxon>
        <taxon>Ascomycota</taxon>
        <taxon>Pezizomycotina</taxon>
        <taxon>Dothideomycetes</taxon>
        <taxon>Pleosporomycetidae</taxon>
        <taxon>Pleosporales</taxon>
        <taxon>Massarineae</taxon>
        <taxon>Periconiaceae</taxon>
        <taxon>Periconia</taxon>
    </lineage>
</organism>
<feature type="compositionally biased region" description="Acidic residues" evidence="1">
    <location>
        <begin position="182"/>
        <end position="194"/>
    </location>
</feature>
<evidence type="ECO:0000313" key="3">
    <source>
        <dbReference type="EMBL" id="CAI6258602.1"/>
    </source>
</evidence>
<reference evidence="3" key="1">
    <citation type="submission" date="2023-01" db="EMBL/GenBank/DDBJ databases">
        <authorList>
            <person name="Van Ghelder C."/>
            <person name="Rancurel C."/>
        </authorList>
    </citation>
    <scope>NUCLEOTIDE SEQUENCE</scope>
    <source>
        <strain evidence="3">CNCM I-4278</strain>
    </source>
</reference>
<name>A0A9W4U3Q6_9PLEO</name>
<dbReference type="EMBL" id="CAOQHR010000001">
    <property type="protein sequence ID" value="CAI6258602.1"/>
    <property type="molecule type" value="Genomic_DNA"/>
</dbReference>
<feature type="region of interest" description="Disordered" evidence="1">
    <location>
        <begin position="103"/>
        <end position="163"/>
    </location>
</feature>
<feature type="compositionally biased region" description="Basic and acidic residues" evidence="1">
    <location>
        <begin position="195"/>
        <end position="209"/>
    </location>
</feature>
<keyword evidence="2" id="KW-0472">Membrane</keyword>
<feature type="transmembrane region" description="Helical" evidence="2">
    <location>
        <begin position="60"/>
        <end position="83"/>
    </location>
</feature>
<keyword evidence="2" id="KW-1133">Transmembrane helix</keyword>
<evidence type="ECO:0000256" key="2">
    <source>
        <dbReference type="SAM" id="Phobius"/>
    </source>
</evidence>
<feature type="compositionally biased region" description="Polar residues" evidence="1">
    <location>
        <begin position="103"/>
        <end position="112"/>
    </location>
</feature>
<gene>
    <name evidence="3" type="ORF">PDIGIT_LOCUS1254</name>
</gene>
<accession>A0A9W4U3Q6</accession>